<dbReference type="InterPro" id="IPR036890">
    <property type="entry name" value="HATPase_C_sf"/>
</dbReference>
<keyword evidence="9" id="KW-0472">Membrane</keyword>
<dbReference type="Pfam" id="PF02518">
    <property type="entry name" value="HATPase_c"/>
    <property type="match status" value="1"/>
</dbReference>
<evidence type="ECO:0000256" key="5">
    <source>
        <dbReference type="ARBA" id="ARBA00022741"/>
    </source>
</evidence>
<name>A0A075RC49_BRELA</name>
<geneLocation type="plasmid" evidence="12 13">
    <name>pBRLA33</name>
</geneLocation>
<comment type="catalytic activity">
    <reaction evidence="1">
        <text>ATP + protein L-histidine = ADP + protein N-phospho-L-histidine.</text>
        <dbReference type="EC" id="2.7.13.3"/>
    </reaction>
</comment>
<dbReference type="PANTHER" id="PTHR24421">
    <property type="entry name" value="NITRATE/NITRITE SENSOR PROTEIN NARX-RELATED"/>
    <property type="match status" value="1"/>
</dbReference>
<dbReference type="CDD" id="cd16917">
    <property type="entry name" value="HATPase_UhpB-NarQ-NarX-like"/>
    <property type="match status" value="1"/>
</dbReference>
<feature type="transmembrane region" description="Helical" evidence="9">
    <location>
        <begin position="62"/>
        <end position="81"/>
    </location>
</feature>
<keyword evidence="9" id="KW-0812">Transmembrane</keyword>
<evidence type="ECO:0000313" key="13">
    <source>
        <dbReference type="Proteomes" id="UP000005850"/>
    </source>
</evidence>
<keyword evidence="8" id="KW-0902">Two-component regulatory system</keyword>
<protein>
    <recommendedName>
        <fullName evidence="2">histidine kinase</fullName>
        <ecNumber evidence="2">2.7.13.3</ecNumber>
    </recommendedName>
</protein>
<evidence type="ECO:0000256" key="4">
    <source>
        <dbReference type="ARBA" id="ARBA00022679"/>
    </source>
</evidence>
<evidence type="ECO:0000256" key="8">
    <source>
        <dbReference type="ARBA" id="ARBA00023012"/>
    </source>
</evidence>
<keyword evidence="3" id="KW-0597">Phosphoprotein</keyword>
<dbReference type="SUPFAM" id="SSF55874">
    <property type="entry name" value="ATPase domain of HSP90 chaperone/DNA topoisomerase II/histidine kinase"/>
    <property type="match status" value="1"/>
</dbReference>
<dbReference type="Gene3D" id="1.20.5.1930">
    <property type="match status" value="1"/>
</dbReference>
<dbReference type="GO" id="GO:0005524">
    <property type="term" value="F:ATP binding"/>
    <property type="evidence" value="ECO:0007669"/>
    <property type="project" value="UniProtKB-KW"/>
</dbReference>
<dbReference type="InterPro" id="IPR050482">
    <property type="entry name" value="Sensor_HK_TwoCompSys"/>
</dbReference>
<evidence type="ECO:0000259" key="11">
    <source>
        <dbReference type="Pfam" id="PF07730"/>
    </source>
</evidence>
<dbReference type="Gene3D" id="3.30.565.10">
    <property type="entry name" value="Histidine kinase-like ATPase, C-terminal domain"/>
    <property type="match status" value="1"/>
</dbReference>
<feature type="transmembrane region" description="Helical" evidence="9">
    <location>
        <begin position="37"/>
        <end position="55"/>
    </location>
</feature>
<dbReference type="Pfam" id="PF07730">
    <property type="entry name" value="HisKA_3"/>
    <property type="match status" value="1"/>
</dbReference>
<reference evidence="12 13" key="1">
    <citation type="journal article" date="2011" name="J. Bacteriol.">
        <title>Genome sequence of Brevibacillus laterosporus LMG 15441, a pathogen of invertebrates.</title>
        <authorList>
            <person name="Djukic M."/>
            <person name="Poehlein A."/>
            <person name="Thurmer A."/>
            <person name="Daniel R."/>
        </authorList>
    </citation>
    <scope>NUCLEOTIDE SEQUENCE [LARGE SCALE GENOMIC DNA]</scope>
    <source>
        <strain evidence="12 13">LMG 15441</strain>
        <plasmid evidence="12 13">pBRLA33</plasmid>
    </source>
</reference>
<keyword evidence="6 12" id="KW-0418">Kinase</keyword>
<keyword evidence="13" id="KW-1185">Reference proteome</keyword>
<evidence type="ECO:0000256" key="2">
    <source>
        <dbReference type="ARBA" id="ARBA00012438"/>
    </source>
</evidence>
<dbReference type="HOGENOM" id="CLU_000445_20_15_9"/>
<evidence type="ECO:0000256" key="9">
    <source>
        <dbReference type="SAM" id="Phobius"/>
    </source>
</evidence>
<feature type="transmembrane region" description="Helical" evidence="9">
    <location>
        <begin position="133"/>
        <end position="150"/>
    </location>
</feature>
<dbReference type="AlphaFoldDB" id="A0A075RC49"/>
<evidence type="ECO:0000259" key="10">
    <source>
        <dbReference type="Pfam" id="PF02518"/>
    </source>
</evidence>
<keyword evidence="4 12" id="KW-0808">Transferase</keyword>
<dbReference type="RefSeq" id="WP_051876169.1">
    <property type="nucleotide sequence ID" value="NZ_CP007807.1"/>
</dbReference>
<dbReference type="PANTHER" id="PTHR24421:SF10">
    <property type="entry name" value="NITRATE_NITRITE SENSOR PROTEIN NARQ"/>
    <property type="match status" value="1"/>
</dbReference>
<feature type="domain" description="Histidine kinase/HSP90-like ATPase" evidence="10">
    <location>
        <begin position="304"/>
        <end position="389"/>
    </location>
</feature>
<evidence type="ECO:0000256" key="3">
    <source>
        <dbReference type="ARBA" id="ARBA00022553"/>
    </source>
</evidence>
<dbReference type="GO" id="GO:0016020">
    <property type="term" value="C:membrane"/>
    <property type="evidence" value="ECO:0007669"/>
    <property type="project" value="InterPro"/>
</dbReference>
<keyword evidence="7" id="KW-0067">ATP-binding</keyword>
<dbReference type="GO" id="GO:0000155">
    <property type="term" value="F:phosphorelay sensor kinase activity"/>
    <property type="evidence" value="ECO:0007669"/>
    <property type="project" value="InterPro"/>
</dbReference>
<dbReference type="Proteomes" id="UP000005850">
    <property type="component" value="Plasmid pBRLA33"/>
</dbReference>
<gene>
    <name evidence="12" type="primary">desK</name>
    <name evidence="12" type="ORF">BRLA_33p000240</name>
</gene>
<evidence type="ECO:0000256" key="1">
    <source>
        <dbReference type="ARBA" id="ARBA00000085"/>
    </source>
</evidence>
<dbReference type="InterPro" id="IPR003594">
    <property type="entry name" value="HATPase_dom"/>
</dbReference>
<evidence type="ECO:0000256" key="7">
    <source>
        <dbReference type="ARBA" id="ARBA00022840"/>
    </source>
</evidence>
<dbReference type="KEGG" id="blr:BRLA_33p000240"/>
<keyword evidence="5" id="KW-0547">Nucleotide-binding</keyword>
<accession>A0A075RC49</accession>
<keyword evidence="12" id="KW-0614">Plasmid</keyword>
<feature type="domain" description="Signal transduction histidine kinase subgroup 3 dimerisation and phosphoacceptor" evidence="11">
    <location>
        <begin position="196"/>
        <end position="259"/>
    </location>
</feature>
<dbReference type="InterPro" id="IPR011712">
    <property type="entry name" value="Sig_transdc_His_kin_sub3_dim/P"/>
</dbReference>
<evidence type="ECO:0000256" key="6">
    <source>
        <dbReference type="ARBA" id="ARBA00022777"/>
    </source>
</evidence>
<feature type="transmembrane region" description="Helical" evidence="9">
    <location>
        <begin position="12"/>
        <end position="31"/>
    </location>
</feature>
<sequence>MIDNITKALRKRLLLVWFLALSLLTWLPNSYNHESPIQFVFSVLLFCGYLILFWTSSIQLPSIKMTVILLLVGGVTLFKGIYLGPEGFGMIILLGIIIGLRIDKKYSLPLATFFGVVTCVLLIWITHSYTTHVAPFLLSFIGCYLGARGYRSHHEAYQLNQQHLKELQIAHTKLQDAHNELQEMTVNTLQVAVLEERNRIARDIHDSLGHSLTSLIVQLHALTYMLKSGPNDAQTAVNNMLDVAKQSLEDIRGSVHTLAVDKRTFGLTPLQALLSQTEKNTDLSCTFVTNEEEIDLTNEVTIVFYRILQEAITNTLRHSNATAMWVEISKIADSIVLSIHDNGQNRSQEGVEPGFGLSGMRERITKVNGTLKYQMREPFGFEITATIPYHHSSLEGNT</sequence>
<feature type="transmembrane region" description="Helical" evidence="9">
    <location>
        <begin position="110"/>
        <end position="127"/>
    </location>
</feature>
<evidence type="ECO:0000313" key="12">
    <source>
        <dbReference type="EMBL" id="AIG28951.1"/>
    </source>
</evidence>
<organism evidence="12 13">
    <name type="scientific">Brevibacillus laterosporus LMG 15441</name>
    <dbReference type="NCBI Taxonomy" id="1042163"/>
    <lineage>
        <taxon>Bacteria</taxon>
        <taxon>Bacillati</taxon>
        <taxon>Bacillota</taxon>
        <taxon>Bacilli</taxon>
        <taxon>Bacillales</taxon>
        <taxon>Paenibacillaceae</taxon>
        <taxon>Brevibacillus</taxon>
    </lineage>
</organism>
<keyword evidence="9" id="KW-1133">Transmembrane helix</keyword>
<dbReference type="EC" id="2.7.13.3" evidence="2"/>
<dbReference type="GO" id="GO:0046983">
    <property type="term" value="F:protein dimerization activity"/>
    <property type="evidence" value="ECO:0007669"/>
    <property type="project" value="InterPro"/>
</dbReference>
<proteinExistence type="predicted"/>
<dbReference type="EMBL" id="CP007807">
    <property type="protein sequence ID" value="AIG28951.1"/>
    <property type="molecule type" value="Genomic_DNA"/>
</dbReference>